<dbReference type="PANTHER" id="PTHR30448:SF0">
    <property type="entry name" value="RNASE ADAPTER PROTEIN RAPZ"/>
    <property type="match status" value="1"/>
</dbReference>
<dbReference type="AlphaFoldDB" id="A0A1I6WAV6"/>
<name>A0A1I6WAV6_9ACTN</name>
<protein>
    <submittedName>
        <fullName evidence="2">UPF0042 nucleotide-binding protein</fullName>
    </submittedName>
</protein>
<gene>
    <name evidence="2" type="ORF">SAMN05444716_11627</name>
</gene>
<accession>A0A1I6WAV6</accession>
<dbReference type="InterPro" id="IPR053931">
    <property type="entry name" value="RapZ_C"/>
</dbReference>
<sequence>MSPNTTVTITSFGYLHAAPPAADLTVDLRRHFKDPHVHPELRHRTAEDLAVREAVLRTAGIPQLINAITTAADAYLSGPGAADIATLDIATGCAGGRHRAGTTAMVLAAILAGDQDQLAYLTGGPDAARRWGLNHLAHWYADRPLDVHLVHRDMHRAVVAR</sequence>
<dbReference type="GO" id="GO:0005524">
    <property type="term" value="F:ATP binding"/>
    <property type="evidence" value="ECO:0007669"/>
    <property type="project" value="InterPro"/>
</dbReference>
<dbReference type="RefSeq" id="WP_107407837.1">
    <property type="nucleotide sequence ID" value="NZ_FPAB01000016.1"/>
</dbReference>
<dbReference type="STRING" id="1176198.SAMN05444716_11627"/>
<dbReference type="InterPro" id="IPR005337">
    <property type="entry name" value="RapZ-like"/>
</dbReference>
<feature type="domain" description="RapZ C-terminal" evidence="1">
    <location>
        <begin position="6"/>
        <end position="114"/>
    </location>
</feature>
<dbReference type="Pfam" id="PF22740">
    <property type="entry name" value="PapZ_C"/>
    <property type="match status" value="1"/>
</dbReference>
<evidence type="ECO:0000313" key="2">
    <source>
        <dbReference type="EMBL" id="SFT23052.1"/>
    </source>
</evidence>
<dbReference type="Proteomes" id="UP000198873">
    <property type="component" value="Unassembled WGS sequence"/>
</dbReference>
<keyword evidence="3" id="KW-1185">Reference proteome</keyword>
<dbReference type="PANTHER" id="PTHR30448">
    <property type="entry name" value="RNASE ADAPTER PROTEIN RAPZ"/>
    <property type="match status" value="1"/>
</dbReference>
<evidence type="ECO:0000313" key="3">
    <source>
        <dbReference type="Proteomes" id="UP000198873"/>
    </source>
</evidence>
<reference evidence="3" key="1">
    <citation type="submission" date="2016-10" db="EMBL/GenBank/DDBJ databases">
        <authorList>
            <person name="Varghese N."/>
            <person name="Submissions S."/>
        </authorList>
    </citation>
    <scope>NUCLEOTIDE SEQUENCE [LARGE SCALE GENOMIC DNA]</scope>
    <source>
        <strain evidence="3">CGMCC 4.7047</strain>
    </source>
</reference>
<dbReference type="EMBL" id="FPAB01000016">
    <property type="protein sequence ID" value="SFT23052.1"/>
    <property type="molecule type" value="Genomic_DNA"/>
</dbReference>
<organism evidence="2 3">
    <name type="scientific">Streptomyces harbinensis</name>
    <dbReference type="NCBI Taxonomy" id="1176198"/>
    <lineage>
        <taxon>Bacteria</taxon>
        <taxon>Bacillati</taxon>
        <taxon>Actinomycetota</taxon>
        <taxon>Actinomycetes</taxon>
        <taxon>Kitasatosporales</taxon>
        <taxon>Streptomycetaceae</taxon>
        <taxon>Streptomyces</taxon>
    </lineage>
</organism>
<evidence type="ECO:0000259" key="1">
    <source>
        <dbReference type="Pfam" id="PF22740"/>
    </source>
</evidence>
<proteinExistence type="predicted"/>